<dbReference type="GO" id="GO:0006508">
    <property type="term" value="P:proteolysis"/>
    <property type="evidence" value="ECO:0007669"/>
    <property type="project" value="InterPro"/>
</dbReference>
<dbReference type="Pfam" id="PF00089">
    <property type="entry name" value="Trypsin"/>
    <property type="match status" value="1"/>
</dbReference>
<reference evidence="2 3" key="1">
    <citation type="journal article" date="2017" name="Nat. Microbiol.">
        <title>Natural product diversity associated with the nematode symbionts Photorhabdus and Xenorhabdus.</title>
        <authorList>
            <person name="Tobias N.J."/>
            <person name="Wolff H."/>
            <person name="Djahanschiri B."/>
            <person name="Grundmann F."/>
            <person name="Kronenwerth M."/>
            <person name="Shi Y.M."/>
            <person name="Simonyi S."/>
            <person name="Grun P."/>
            <person name="Shapiro-Ilan D."/>
            <person name="Pidot S.J."/>
            <person name="Stinear T.P."/>
            <person name="Ebersberger I."/>
            <person name="Bode H.B."/>
        </authorList>
    </citation>
    <scope>NUCLEOTIDE SEQUENCE [LARGE SCALE GENOMIC DNA]</scope>
    <source>
        <strain evidence="2 3">DSM 17904</strain>
    </source>
</reference>
<evidence type="ECO:0000313" key="2">
    <source>
        <dbReference type="EMBL" id="PHM65638.1"/>
    </source>
</evidence>
<comment type="caution">
    <text evidence="2">The sequence shown here is derived from an EMBL/GenBank/DDBJ whole genome shotgun (WGS) entry which is preliminary data.</text>
</comment>
<dbReference type="SUPFAM" id="SSF50494">
    <property type="entry name" value="Trypsin-like serine proteases"/>
    <property type="match status" value="1"/>
</dbReference>
<evidence type="ECO:0000259" key="1">
    <source>
        <dbReference type="PROSITE" id="PS50240"/>
    </source>
</evidence>
<proteinExistence type="predicted"/>
<dbReference type="PROSITE" id="PS50240">
    <property type="entry name" value="TRYPSIN_DOM"/>
    <property type="match status" value="1"/>
</dbReference>
<keyword evidence="3" id="KW-1185">Reference proteome</keyword>
<accession>A0A2D0KQI0</accession>
<evidence type="ECO:0000313" key="3">
    <source>
        <dbReference type="Proteomes" id="UP000222366"/>
    </source>
</evidence>
<gene>
    <name evidence="2" type="ORF">Xsto_01787</name>
</gene>
<name>A0A2D0KQI0_9GAMM</name>
<dbReference type="SMART" id="SM00020">
    <property type="entry name" value="Tryp_SPc"/>
    <property type="match status" value="1"/>
</dbReference>
<dbReference type="AlphaFoldDB" id="A0A2D0KQI0"/>
<protein>
    <recommendedName>
        <fullName evidence="1">Peptidase S1 domain-containing protein</fullName>
    </recommendedName>
</protein>
<dbReference type="InterPro" id="IPR033116">
    <property type="entry name" value="TRYPSIN_SER"/>
</dbReference>
<dbReference type="Proteomes" id="UP000222366">
    <property type="component" value="Unassembled WGS sequence"/>
</dbReference>
<sequence>MNNHEVIMSHAPINPQLYPWIVRIIIRYTEEESHQRVRGVATGIAISPHIVLTALHVYPDNDDPNEDLSIRIYWRRNYLGRPANPDYGISIEYDNFIEEGRDGDIIALRLSTPLHLTSYAPLGLFYRLPISPDGNIAPVEIMGFGFGAGSGDRRANTVIPPDTFHGFRATLDRVQPNVLRGGREVWAAFGPGTGSSTYGDSGGPIMFNDPQRGPVVIGLISGGEPPGSSTPTHIYFTPLEDNIALIEYLQLESVSIGYAIIIATFFLSWRRAHFRYGGGSGGSGRSSIADSSISNPDLSGWRVFWQEVKDGTSWSSAKYKDILDPQAEKAELKVEQGALWRATVLPLIGDPPQLVGKNHFPAANLPSSLVGSITDKYTMPTNLKVIAANNAGKNSVHASWDEALAASGIPAAGYRVFFQGKTASGAWSSWSHLPDTDKREAMFQVTSATDIGPWRVVVLPLYTLPNVTAVVGADEHGNPFAADADTRGVQIDKPILFSQFPKPEETLYITTGTIGSGSVIALFNHVNPEEKEGSLQWEWADSADGTFIPGGRWVGMSGQNSVQMVFGTKDDPATENNSGWYRLRATNNLGENISQPVHVVISEQVLPQLLDQTPVSYGEAVGYTNSAGDAEIEVLFTAYPAPTNAQVMWEKLDPATQKYTPNISDRLFSLPLQSYGKEKEHKYIATLVFGQEKTYPTEEDSGWYIAHIKTTFADKSEHETYSLPVFVSIGASVN</sequence>
<dbReference type="GO" id="GO:0004252">
    <property type="term" value="F:serine-type endopeptidase activity"/>
    <property type="evidence" value="ECO:0007669"/>
    <property type="project" value="InterPro"/>
</dbReference>
<dbReference type="PROSITE" id="PS00135">
    <property type="entry name" value="TRYPSIN_SER"/>
    <property type="match status" value="1"/>
</dbReference>
<organism evidence="2 3">
    <name type="scientific">Xenorhabdus stockiae</name>
    <dbReference type="NCBI Taxonomy" id="351614"/>
    <lineage>
        <taxon>Bacteria</taxon>
        <taxon>Pseudomonadati</taxon>
        <taxon>Pseudomonadota</taxon>
        <taxon>Gammaproteobacteria</taxon>
        <taxon>Enterobacterales</taxon>
        <taxon>Morganellaceae</taxon>
        <taxon>Xenorhabdus</taxon>
    </lineage>
</organism>
<dbReference type="Gene3D" id="2.40.10.10">
    <property type="entry name" value="Trypsin-like serine proteases"/>
    <property type="match status" value="1"/>
</dbReference>
<feature type="domain" description="Peptidase S1" evidence="1">
    <location>
        <begin position="6"/>
        <end position="275"/>
    </location>
</feature>
<dbReference type="InterPro" id="IPR009003">
    <property type="entry name" value="Peptidase_S1_PA"/>
</dbReference>
<dbReference type="InterPro" id="IPR043504">
    <property type="entry name" value="Peptidase_S1_PA_chymotrypsin"/>
</dbReference>
<dbReference type="EMBL" id="NJAJ01000014">
    <property type="protein sequence ID" value="PHM65638.1"/>
    <property type="molecule type" value="Genomic_DNA"/>
</dbReference>
<dbReference type="InterPro" id="IPR001254">
    <property type="entry name" value="Trypsin_dom"/>
</dbReference>